<proteinExistence type="predicted"/>
<dbReference type="PROSITE" id="PS51084">
    <property type="entry name" value="HIT_2"/>
    <property type="match status" value="1"/>
</dbReference>
<dbReference type="RefSeq" id="WP_301191275.1">
    <property type="nucleotide sequence ID" value="NZ_JAPDPJ010000035.1"/>
</dbReference>
<dbReference type="InterPro" id="IPR011146">
    <property type="entry name" value="HIT-like"/>
</dbReference>
<gene>
    <name evidence="3" type="ORF">OM075_14640</name>
</gene>
<accession>A0AAE3SFW8</accession>
<feature type="short sequence motif" description="Histidine triad motif" evidence="1">
    <location>
        <begin position="97"/>
        <end position="101"/>
    </location>
</feature>
<evidence type="ECO:0000256" key="1">
    <source>
        <dbReference type="PROSITE-ProRule" id="PRU00464"/>
    </source>
</evidence>
<dbReference type="SUPFAM" id="SSF54197">
    <property type="entry name" value="HIT-like"/>
    <property type="match status" value="1"/>
</dbReference>
<organism evidence="3 4">
    <name type="scientific">Plebeiibacterium sediminum</name>
    <dbReference type="NCBI Taxonomy" id="2992112"/>
    <lineage>
        <taxon>Bacteria</taxon>
        <taxon>Pseudomonadati</taxon>
        <taxon>Bacteroidota</taxon>
        <taxon>Bacteroidia</taxon>
        <taxon>Marinilabiliales</taxon>
        <taxon>Marinilabiliaceae</taxon>
        <taxon>Plebeiibacterium</taxon>
    </lineage>
</organism>
<comment type="caution">
    <text evidence="3">The sequence shown here is derived from an EMBL/GenBank/DDBJ whole genome shotgun (WGS) entry which is preliminary data.</text>
</comment>
<keyword evidence="4" id="KW-1185">Reference proteome</keyword>
<dbReference type="InterPro" id="IPR036265">
    <property type="entry name" value="HIT-like_sf"/>
</dbReference>
<dbReference type="EMBL" id="JAPDPJ010000035">
    <property type="protein sequence ID" value="MCW3787711.1"/>
    <property type="molecule type" value="Genomic_DNA"/>
</dbReference>
<evidence type="ECO:0000259" key="2">
    <source>
        <dbReference type="PROSITE" id="PS51084"/>
    </source>
</evidence>
<evidence type="ECO:0000313" key="4">
    <source>
        <dbReference type="Proteomes" id="UP001209229"/>
    </source>
</evidence>
<protein>
    <submittedName>
        <fullName evidence="3">HIT family protein</fullName>
    </submittedName>
</protein>
<reference evidence="3" key="1">
    <citation type="submission" date="2022-10" db="EMBL/GenBank/DDBJ databases">
        <authorList>
            <person name="Yu W.X."/>
        </authorList>
    </citation>
    <scope>NUCLEOTIDE SEQUENCE</scope>
    <source>
        <strain evidence="3">AAT</strain>
    </source>
</reference>
<dbReference type="GO" id="GO:0003824">
    <property type="term" value="F:catalytic activity"/>
    <property type="evidence" value="ECO:0007669"/>
    <property type="project" value="InterPro"/>
</dbReference>
<dbReference type="Pfam" id="PF01230">
    <property type="entry name" value="HIT"/>
    <property type="match status" value="1"/>
</dbReference>
<feature type="domain" description="HIT" evidence="2">
    <location>
        <begin position="9"/>
        <end position="112"/>
    </location>
</feature>
<name>A0AAE3SFW8_9BACT</name>
<evidence type="ECO:0000313" key="3">
    <source>
        <dbReference type="EMBL" id="MCW3787711.1"/>
    </source>
</evidence>
<dbReference type="AlphaFoldDB" id="A0AAE3SFW8"/>
<dbReference type="Proteomes" id="UP001209229">
    <property type="component" value="Unassembled WGS sequence"/>
</dbReference>
<sequence>MTSPVSECLYCQKLPILDELMIKICDLEVSQLFLFKEQSYKGRCNVVYKDHGVEFHELSDEDRNAFMKDVATVGKALQKVFNPTKINYGAYSDTLTHIHMHIAPKYQDGYKFGGVFEMNPQQTYLSDEEYDQMIAEIKANL</sequence>
<dbReference type="Gene3D" id="3.30.428.10">
    <property type="entry name" value="HIT-like"/>
    <property type="match status" value="1"/>
</dbReference>